<dbReference type="InterPro" id="IPR036116">
    <property type="entry name" value="FN3_sf"/>
</dbReference>
<keyword evidence="2" id="KW-0040">ANK repeat</keyword>
<evidence type="ECO:0000259" key="4">
    <source>
        <dbReference type="PROSITE" id="PS50853"/>
    </source>
</evidence>
<organism evidence="5">
    <name type="scientific">Pelagomonas calceolata</name>
    <dbReference type="NCBI Taxonomy" id="35677"/>
    <lineage>
        <taxon>Eukaryota</taxon>
        <taxon>Sar</taxon>
        <taxon>Stramenopiles</taxon>
        <taxon>Ochrophyta</taxon>
        <taxon>Pelagophyceae</taxon>
        <taxon>Pelagomonadales</taxon>
        <taxon>Pelagomonadaceae</taxon>
        <taxon>Pelagomonas</taxon>
    </lineage>
</organism>
<evidence type="ECO:0000256" key="3">
    <source>
        <dbReference type="SAM" id="MobiDB-lite"/>
    </source>
</evidence>
<dbReference type="EMBL" id="HBIW01012785">
    <property type="protein sequence ID" value="CAE0695533.1"/>
    <property type="molecule type" value="Transcribed_RNA"/>
</dbReference>
<dbReference type="CDD" id="cd00063">
    <property type="entry name" value="FN3"/>
    <property type="match status" value="4"/>
</dbReference>
<reference evidence="5" key="1">
    <citation type="submission" date="2021-01" db="EMBL/GenBank/DDBJ databases">
        <authorList>
            <person name="Corre E."/>
            <person name="Pelletier E."/>
            <person name="Niang G."/>
            <person name="Scheremetjew M."/>
            <person name="Finn R."/>
            <person name="Kale V."/>
            <person name="Holt S."/>
            <person name="Cochrane G."/>
            <person name="Meng A."/>
            <person name="Brown T."/>
            <person name="Cohen L."/>
        </authorList>
    </citation>
    <scope>NUCLEOTIDE SEQUENCE</scope>
    <source>
        <strain evidence="5">CCMP1756</strain>
    </source>
</reference>
<dbReference type="AlphaFoldDB" id="A0A7S3ZVQ6"/>
<keyword evidence="7" id="KW-1185">Reference proteome</keyword>
<keyword evidence="1" id="KW-0677">Repeat</keyword>
<evidence type="ECO:0000313" key="7">
    <source>
        <dbReference type="Proteomes" id="UP000789595"/>
    </source>
</evidence>
<name>A0A7S3ZVQ6_9STRA</name>
<dbReference type="PANTHER" id="PTHR13817">
    <property type="entry name" value="TITIN"/>
    <property type="match status" value="1"/>
</dbReference>
<gene>
    <name evidence="5" type="ORF">PCAL00307_LOCUS10969</name>
    <name evidence="6" type="ORF">PECAL_5P16420</name>
</gene>
<dbReference type="SUPFAM" id="SSF49265">
    <property type="entry name" value="Fibronectin type III"/>
    <property type="match status" value="3"/>
</dbReference>
<dbReference type="InterPro" id="IPR036770">
    <property type="entry name" value="Ankyrin_rpt-contain_sf"/>
</dbReference>
<dbReference type="Pfam" id="PF00041">
    <property type="entry name" value="fn3"/>
    <property type="match status" value="2"/>
</dbReference>
<dbReference type="OrthoDB" id="407555at2759"/>
<dbReference type="Proteomes" id="UP000789595">
    <property type="component" value="Unassembled WGS sequence"/>
</dbReference>
<feature type="region of interest" description="Disordered" evidence="3">
    <location>
        <begin position="190"/>
        <end position="214"/>
    </location>
</feature>
<evidence type="ECO:0000256" key="2">
    <source>
        <dbReference type="PROSITE-ProRule" id="PRU00023"/>
    </source>
</evidence>
<dbReference type="Pfam" id="PF12796">
    <property type="entry name" value="Ank_2"/>
    <property type="match status" value="1"/>
</dbReference>
<dbReference type="Gene3D" id="2.60.40.10">
    <property type="entry name" value="Immunoglobulins"/>
    <property type="match status" value="5"/>
</dbReference>
<dbReference type="PROSITE" id="PS50297">
    <property type="entry name" value="ANK_REP_REGION"/>
    <property type="match status" value="2"/>
</dbReference>
<feature type="repeat" description="ANK" evidence="2">
    <location>
        <begin position="361"/>
        <end position="393"/>
    </location>
</feature>
<dbReference type="InterPro" id="IPR050964">
    <property type="entry name" value="Striated_Muscle_Regulatory"/>
</dbReference>
<accession>A0A7S3ZVQ6</accession>
<evidence type="ECO:0000313" key="6">
    <source>
        <dbReference type="EMBL" id="CAH0377061.1"/>
    </source>
</evidence>
<sequence>MEPPAADPPEEEAATPTLLEKFRGRNTMLSVLGEHKAQEAKREAKRQREMERRRKLARRIAIYLRVGVCDYRGDALSRDASSRLIKAAQQIAGDRKVLGRALRAATEFMKDELLYEEELSEQGGLDESFVRSADSYERLPQKPFVPHRRTLRPVTLIRLIGKEVEHLDNPEAALDSLLYQASRLLNDFSDEGTPRASIEETPCPSPDRQSRERLDSRCFDSERIFRKREAYLRKQRGSMLEEDEQIQDSDIAIRQKSAQLDSIRVDEDDELSDSPFKHVERRETIKERRKREGPRKKKLSKHIAKESAFLMELDALEAKELIDAACSNKTKKVLAIIKKSADGTPGAPSLDELFNTLHPQTGYAALHAAVEFNRTTCVRAMLKHGADINSPLSPMKRTPLHIAALQCNPPLVQLLKDEGADHMLIDEQFKRAYELVPEERSSSDPLISVMMESLKDGPDRVESVQLRQTSQRSFEVHWDILGDSIASTAASTRFFRVNWEQPVERKETEEYGNVVACYAPPDECCALFTEKQEGVKLRHVKRCERVQNEFTEERMTTFEEEVKGVSIIKQLWPSTRYQAYVRASNAAGLGPPSPMAFTYTKPDVPDQPGAPFLCHVTASSVVAAWLPPRYDNGREVEAYELQRYVIGGTRAEKFRRALAIDNNPKRAAALVKEWTSQRRPDGETSDDPNDWTIGRREWLSCRYSLRERAIFSFSGLTLGEKVCLRVRCQSDLGWSKWSRISSVFETGSSIYVSDVDSRSVTVRWDANAVLAIKWELQVQLQKTSGALPPWETVADDLETTSRKVDEGLLPGCAYRFRVRPLDAFGWRDWDFAIITDTVRLLEDVPDAPSQPVGDLHKATEKTVYVEWAPNHDNGQPITSYELQHIPCTDDGEDSFDEAKSVELIAVHKAYRLEGCPPLSRYVFRVRAKNKHGWSDWSRISKACSTSTILPPGVPSLMEAGATWLDVHWSPAPNGGVVKYEVQYREATAPVWRGGAVHEWLPLIGRDELRDDRVVLPDLRPQKAYECRVRALTLEGYSVFTDASEAMVTGRRY</sequence>
<dbReference type="InterPro" id="IPR013783">
    <property type="entry name" value="Ig-like_fold"/>
</dbReference>
<dbReference type="SUPFAM" id="SSF48403">
    <property type="entry name" value="Ankyrin repeat"/>
    <property type="match status" value="1"/>
</dbReference>
<feature type="domain" description="Fibronectin type-III" evidence="4">
    <location>
        <begin position="952"/>
        <end position="1051"/>
    </location>
</feature>
<dbReference type="PROSITE" id="PS50088">
    <property type="entry name" value="ANK_REPEAT"/>
    <property type="match status" value="2"/>
</dbReference>
<evidence type="ECO:0000256" key="1">
    <source>
        <dbReference type="ARBA" id="ARBA00022737"/>
    </source>
</evidence>
<dbReference type="PROSITE" id="PS50853">
    <property type="entry name" value="FN3"/>
    <property type="match status" value="3"/>
</dbReference>
<feature type="repeat" description="ANK" evidence="2">
    <location>
        <begin position="395"/>
        <end position="427"/>
    </location>
</feature>
<dbReference type="Gene3D" id="1.25.40.20">
    <property type="entry name" value="Ankyrin repeat-containing domain"/>
    <property type="match status" value="1"/>
</dbReference>
<proteinExistence type="predicted"/>
<feature type="domain" description="Fibronectin type-III" evidence="4">
    <location>
        <begin position="746"/>
        <end position="843"/>
    </location>
</feature>
<dbReference type="PANTHER" id="PTHR13817:SF73">
    <property type="entry name" value="FIBRONECTIN TYPE-III DOMAIN-CONTAINING PROTEIN"/>
    <property type="match status" value="1"/>
</dbReference>
<dbReference type="EMBL" id="CAKKNE010000005">
    <property type="protein sequence ID" value="CAH0377061.1"/>
    <property type="molecule type" value="Genomic_DNA"/>
</dbReference>
<feature type="domain" description="Fibronectin type-III" evidence="4">
    <location>
        <begin position="847"/>
        <end position="951"/>
    </location>
</feature>
<dbReference type="SMART" id="SM00060">
    <property type="entry name" value="FN3"/>
    <property type="match status" value="5"/>
</dbReference>
<dbReference type="InterPro" id="IPR002110">
    <property type="entry name" value="Ankyrin_rpt"/>
</dbReference>
<reference evidence="6" key="2">
    <citation type="submission" date="2021-11" db="EMBL/GenBank/DDBJ databases">
        <authorList>
            <consortium name="Genoscope - CEA"/>
            <person name="William W."/>
        </authorList>
    </citation>
    <scope>NUCLEOTIDE SEQUENCE</scope>
</reference>
<evidence type="ECO:0000313" key="5">
    <source>
        <dbReference type="EMBL" id="CAE0695533.1"/>
    </source>
</evidence>
<dbReference type="SMART" id="SM00248">
    <property type="entry name" value="ANK"/>
    <property type="match status" value="2"/>
</dbReference>
<dbReference type="InterPro" id="IPR003961">
    <property type="entry name" value="FN3_dom"/>
</dbReference>
<protein>
    <recommendedName>
        <fullName evidence="4">Fibronectin type-III domain-containing protein</fullName>
    </recommendedName>
</protein>